<organism evidence="1">
    <name type="scientific">Daucus carota subsp. sativus</name>
    <name type="common">Carrot</name>
    <dbReference type="NCBI Taxonomy" id="79200"/>
    <lineage>
        <taxon>Eukaryota</taxon>
        <taxon>Viridiplantae</taxon>
        <taxon>Streptophyta</taxon>
        <taxon>Embryophyta</taxon>
        <taxon>Tracheophyta</taxon>
        <taxon>Spermatophyta</taxon>
        <taxon>Magnoliopsida</taxon>
        <taxon>eudicotyledons</taxon>
        <taxon>Gunneridae</taxon>
        <taxon>Pentapetalae</taxon>
        <taxon>asterids</taxon>
        <taxon>campanulids</taxon>
        <taxon>Apiales</taxon>
        <taxon>Apiaceae</taxon>
        <taxon>Apioideae</taxon>
        <taxon>Scandiceae</taxon>
        <taxon>Daucinae</taxon>
        <taxon>Daucus</taxon>
        <taxon>Daucus sect. Daucus</taxon>
    </lineage>
</organism>
<proteinExistence type="predicted"/>
<dbReference type="Gramene" id="KZM89196">
    <property type="protein sequence ID" value="KZM89196"/>
    <property type="gene ID" value="DCAR_026271"/>
</dbReference>
<name>A0A164UPW6_DAUCS</name>
<gene>
    <name evidence="1" type="ORF">DCAR_026271</name>
</gene>
<protein>
    <submittedName>
        <fullName evidence="1">Uncharacterized protein</fullName>
    </submittedName>
</protein>
<comment type="caution">
    <text evidence="1">The sequence shown here is derived from an EMBL/GenBank/DDBJ whole genome shotgun (WGS) entry which is preliminary data.</text>
</comment>
<reference evidence="1" key="1">
    <citation type="journal article" date="2016" name="Nat. Genet.">
        <title>A high-quality carrot genome assembly provides new insights into carotenoid accumulation and asterid genome evolution.</title>
        <authorList>
            <person name="Iorizzo M."/>
            <person name="Ellison S."/>
            <person name="Senalik D."/>
            <person name="Zeng P."/>
            <person name="Satapoomin P."/>
            <person name="Huang J."/>
            <person name="Bowman M."/>
            <person name="Iovene M."/>
            <person name="Sanseverino W."/>
            <person name="Cavagnaro P."/>
            <person name="Yildiz M."/>
            <person name="Macko-Podgorni A."/>
            <person name="Moranska E."/>
            <person name="Grzebelus E."/>
            <person name="Grzebelus D."/>
            <person name="Ashrafi H."/>
            <person name="Zheng Z."/>
            <person name="Cheng S."/>
            <person name="Spooner D."/>
            <person name="Van Deynze A."/>
            <person name="Simon P."/>
        </authorList>
    </citation>
    <scope>NUCLEOTIDE SEQUENCE [LARGE SCALE GENOMIC DNA]</scope>
    <source>
        <tissue evidence="1">Leaf</tissue>
    </source>
</reference>
<dbReference type="AlphaFoldDB" id="A0A164UPW6"/>
<sequence length="62" mass="7477">MLREMINSWKSSMDRYRPALRRANEFYVKSENFDLFIRAAFAATLVMSAWRNHKTIQAQNRH</sequence>
<evidence type="ECO:0000313" key="1">
    <source>
        <dbReference type="EMBL" id="KZM89196.1"/>
    </source>
</evidence>
<dbReference type="EMBL" id="LNRQ01000007">
    <property type="protein sequence ID" value="KZM89196.1"/>
    <property type="molecule type" value="Genomic_DNA"/>
</dbReference>
<accession>A0A164UPW6</accession>